<dbReference type="Pfam" id="PF00486">
    <property type="entry name" value="Trans_reg_C"/>
    <property type="match status" value="1"/>
</dbReference>
<dbReference type="SUPFAM" id="SSF52172">
    <property type="entry name" value="CheY-like"/>
    <property type="match status" value="1"/>
</dbReference>
<dbReference type="PROSITE" id="PS50110">
    <property type="entry name" value="RESPONSE_REGULATORY"/>
    <property type="match status" value="1"/>
</dbReference>
<dbReference type="PANTHER" id="PTHR48111">
    <property type="entry name" value="REGULATOR OF RPOS"/>
    <property type="match status" value="1"/>
</dbReference>
<proteinExistence type="predicted"/>
<dbReference type="Proteomes" id="UP001623592">
    <property type="component" value="Unassembled WGS sequence"/>
</dbReference>
<dbReference type="Gene3D" id="3.40.50.2300">
    <property type="match status" value="1"/>
</dbReference>
<dbReference type="InterPro" id="IPR011006">
    <property type="entry name" value="CheY-like_superfamily"/>
</dbReference>
<dbReference type="SMART" id="SM00448">
    <property type="entry name" value="REC"/>
    <property type="match status" value="1"/>
</dbReference>
<keyword evidence="4" id="KW-0804">Transcription</keyword>
<dbReference type="InterPro" id="IPR001867">
    <property type="entry name" value="OmpR/PhoB-type_DNA-bd"/>
</dbReference>
<evidence type="ECO:0000256" key="6">
    <source>
        <dbReference type="PROSITE-ProRule" id="PRU00169"/>
    </source>
</evidence>
<reference evidence="10 11" key="1">
    <citation type="submission" date="2024-11" db="EMBL/GenBank/DDBJ databases">
        <authorList>
            <person name="Heng Y.C."/>
            <person name="Lim A.C.H."/>
            <person name="Lee J.K.Y."/>
            <person name="Kittelmann S."/>
        </authorList>
    </citation>
    <scope>NUCLEOTIDE SEQUENCE [LARGE SCALE GENOMIC DNA]</scope>
    <source>
        <strain evidence="10 11">WILCCON 0114</strain>
    </source>
</reference>
<keyword evidence="6" id="KW-0597">Phosphoprotein</keyword>
<gene>
    <name evidence="10" type="ORF">ACJDT4_17565</name>
</gene>
<comment type="caution">
    <text evidence="10">The sequence shown here is derived from an EMBL/GenBank/DDBJ whole genome shotgun (WGS) entry which is preliminary data.</text>
</comment>
<evidence type="ECO:0000256" key="1">
    <source>
        <dbReference type="ARBA" id="ARBA00018672"/>
    </source>
</evidence>
<keyword evidence="3 7" id="KW-0238">DNA-binding</keyword>
<dbReference type="Gene3D" id="6.10.250.690">
    <property type="match status" value="1"/>
</dbReference>
<evidence type="ECO:0000256" key="7">
    <source>
        <dbReference type="PROSITE-ProRule" id="PRU01091"/>
    </source>
</evidence>
<dbReference type="InterPro" id="IPR036388">
    <property type="entry name" value="WH-like_DNA-bd_sf"/>
</dbReference>
<dbReference type="PANTHER" id="PTHR48111:SF43">
    <property type="entry name" value="STAGE 0 SPORULATION PROTEIN A HOMOLOG"/>
    <property type="match status" value="1"/>
</dbReference>
<evidence type="ECO:0000259" key="8">
    <source>
        <dbReference type="PROSITE" id="PS50110"/>
    </source>
</evidence>
<dbReference type="InterPro" id="IPR039420">
    <property type="entry name" value="WalR-like"/>
</dbReference>
<accession>A0ABW8TML3</accession>
<feature type="DNA-binding region" description="OmpR/PhoB-type" evidence="7">
    <location>
        <begin position="124"/>
        <end position="221"/>
    </location>
</feature>
<evidence type="ECO:0000313" key="11">
    <source>
        <dbReference type="Proteomes" id="UP001623592"/>
    </source>
</evidence>
<evidence type="ECO:0000313" key="10">
    <source>
        <dbReference type="EMBL" id="MFL0252224.1"/>
    </source>
</evidence>
<dbReference type="SMART" id="SM00862">
    <property type="entry name" value="Trans_reg_C"/>
    <property type="match status" value="1"/>
</dbReference>
<evidence type="ECO:0000259" key="9">
    <source>
        <dbReference type="PROSITE" id="PS51755"/>
    </source>
</evidence>
<dbReference type="PROSITE" id="PS51755">
    <property type="entry name" value="OMPR_PHOB"/>
    <property type="match status" value="1"/>
</dbReference>
<dbReference type="EMBL" id="JBJIAA010000015">
    <property type="protein sequence ID" value="MFL0252224.1"/>
    <property type="molecule type" value="Genomic_DNA"/>
</dbReference>
<feature type="domain" description="Response regulatory" evidence="8">
    <location>
        <begin position="3"/>
        <end position="116"/>
    </location>
</feature>
<evidence type="ECO:0000256" key="2">
    <source>
        <dbReference type="ARBA" id="ARBA00023015"/>
    </source>
</evidence>
<organism evidence="10 11">
    <name type="scientific">Clostridium neuense</name>
    <dbReference type="NCBI Taxonomy" id="1728934"/>
    <lineage>
        <taxon>Bacteria</taxon>
        <taxon>Bacillati</taxon>
        <taxon>Bacillota</taxon>
        <taxon>Clostridia</taxon>
        <taxon>Eubacteriales</taxon>
        <taxon>Clostridiaceae</taxon>
        <taxon>Clostridium</taxon>
    </lineage>
</organism>
<dbReference type="InterPro" id="IPR001789">
    <property type="entry name" value="Sig_transdc_resp-reg_receiver"/>
</dbReference>
<feature type="modified residue" description="4-aspartylphosphate" evidence="6">
    <location>
        <position position="52"/>
    </location>
</feature>
<dbReference type="Gene3D" id="1.10.10.10">
    <property type="entry name" value="Winged helix-like DNA-binding domain superfamily/Winged helix DNA-binding domain"/>
    <property type="match status" value="1"/>
</dbReference>
<dbReference type="CDD" id="cd00383">
    <property type="entry name" value="trans_reg_C"/>
    <property type="match status" value="1"/>
</dbReference>
<evidence type="ECO:0000256" key="4">
    <source>
        <dbReference type="ARBA" id="ARBA00023163"/>
    </source>
</evidence>
<evidence type="ECO:0000256" key="3">
    <source>
        <dbReference type="ARBA" id="ARBA00023125"/>
    </source>
</evidence>
<keyword evidence="2" id="KW-0805">Transcription regulation</keyword>
<dbReference type="Pfam" id="PF00072">
    <property type="entry name" value="Response_reg"/>
    <property type="match status" value="1"/>
</dbReference>
<feature type="domain" description="OmpR/PhoB-type" evidence="9">
    <location>
        <begin position="124"/>
        <end position="221"/>
    </location>
</feature>
<name>A0ABW8TML3_9CLOT</name>
<evidence type="ECO:0000256" key="5">
    <source>
        <dbReference type="ARBA" id="ARBA00024867"/>
    </source>
</evidence>
<dbReference type="RefSeq" id="WP_406788873.1">
    <property type="nucleotide sequence ID" value="NZ_JBJIAA010000015.1"/>
</dbReference>
<sequence>MKKILIVEDDMTLRKYIEDFLSSYDYEVKLVTDFNRVEEEVLSASPDLILLDINLPKFDGFYFLKSIRKRVSTPVIIISARSAEQEQIRGIDLGADDYITKPFGIELLIAKINAVFRRIDSSGSKAVKVKNIELMCESMSLKVNGEIIELSKNEYKLLKVFITNYNKVVSREELLEELWDETAFVDDNTLTVNITRLKKRLKEIKAEVFVVTKRGIGYVLQ</sequence>
<keyword evidence="11" id="KW-1185">Reference proteome</keyword>
<protein>
    <recommendedName>
        <fullName evidence="1">Stage 0 sporulation protein A homolog</fullName>
    </recommendedName>
</protein>
<comment type="function">
    <text evidence="5">May play the central regulatory role in sporulation. It may be an element of the effector pathway responsible for the activation of sporulation genes in response to nutritional stress. Spo0A may act in concert with spo0H (a sigma factor) to control the expression of some genes that are critical to the sporulation process.</text>
</comment>